<dbReference type="Proteomes" id="UP000188586">
    <property type="component" value="Unassembled WGS sequence"/>
</dbReference>
<dbReference type="AlphaFoldDB" id="A0A1V3SYH8"/>
<dbReference type="EMBL" id="MPOJ01000006">
    <property type="protein sequence ID" value="OOH73976.1"/>
    <property type="molecule type" value="Genomic_DNA"/>
</dbReference>
<feature type="domain" description="HTH cro/C1-type" evidence="1">
    <location>
        <begin position="28"/>
        <end position="82"/>
    </location>
</feature>
<dbReference type="InterPro" id="IPR001387">
    <property type="entry name" value="Cro/C1-type_HTH"/>
</dbReference>
<evidence type="ECO:0000313" key="3">
    <source>
        <dbReference type="Proteomes" id="UP000188586"/>
    </source>
</evidence>
<dbReference type="InterPro" id="IPR010982">
    <property type="entry name" value="Lambda_DNA-bd_dom_sf"/>
</dbReference>
<comment type="caution">
    <text evidence="2">The sequence shown here is derived from an EMBL/GenBank/DDBJ whole genome shotgun (WGS) entry which is preliminary data.</text>
</comment>
<name>A0A1V3SYH8_9BACT</name>
<dbReference type="SUPFAM" id="SSF47413">
    <property type="entry name" value="lambda repressor-like DNA-binding domains"/>
    <property type="match status" value="1"/>
</dbReference>
<dbReference type="RefSeq" id="WP_077303630.1">
    <property type="nucleotide sequence ID" value="NZ_MPOJ01000006.1"/>
</dbReference>
<proteinExistence type="predicted"/>
<evidence type="ECO:0000259" key="1">
    <source>
        <dbReference type="PROSITE" id="PS50943"/>
    </source>
</evidence>
<evidence type="ECO:0000313" key="2">
    <source>
        <dbReference type="EMBL" id="OOH73976.1"/>
    </source>
</evidence>
<dbReference type="CDD" id="cd00093">
    <property type="entry name" value="HTH_XRE"/>
    <property type="match status" value="1"/>
</dbReference>
<dbReference type="Gene3D" id="1.10.260.40">
    <property type="entry name" value="lambda repressor-like DNA-binding domains"/>
    <property type="match status" value="1"/>
</dbReference>
<sequence length="94" mass="10540">MKSKILPNWNINDGPIRIHSTDDLGAILKARRKKQKMTQSDLAALAGTGVRYIVDLENGKPTARIGPALKLIEWLGLEVTIQEKRIDQGAFRLY</sequence>
<dbReference type="Pfam" id="PF01381">
    <property type="entry name" value="HTH_3"/>
    <property type="match status" value="1"/>
</dbReference>
<organism evidence="2 3">
    <name type="scientific">Leptospirillum ferriphilum</name>
    <dbReference type="NCBI Taxonomy" id="178606"/>
    <lineage>
        <taxon>Bacteria</taxon>
        <taxon>Pseudomonadati</taxon>
        <taxon>Nitrospirota</taxon>
        <taxon>Nitrospiria</taxon>
        <taxon>Nitrospirales</taxon>
        <taxon>Nitrospiraceae</taxon>
        <taxon>Leptospirillum</taxon>
    </lineage>
</organism>
<dbReference type="SMART" id="SM00530">
    <property type="entry name" value="HTH_XRE"/>
    <property type="match status" value="1"/>
</dbReference>
<dbReference type="GO" id="GO:0003677">
    <property type="term" value="F:DNA binding"/>
    <property type="evidence" value="ECO:0007669"/>
    <property type="project" value="InterPro"/>
</dbReference>
<accession>A0A1V3SYH8</accession>
<dbReference type="PROSITE" id="PS50943">
    <property type="entry name" value="HTH_CROC1"/>
    <property type="match status" value="1"/>
</dbReference>
<protein>
    <recommendedName>
        <fullName evidence="1">HTH cro/C1-type domain-containing protein</fullName>
    </recommendedName>
</protein>
<gene>
    <name evidence="2" type="ORF">BOX24_03000</name>
</gene>
<reference evidence="2 3" key="1">
    <citation type="submission" date="2016-11" db="EMBL/GenBank/DDBJ databases">
        <title>Comparative genomics of co-occurring bacteria in distinct bioleaching systems unravels niche-specific adaptation.</title>
        <authorList>
            <person name="Zhang X."/>
            <person name="Liu X."/>
            <person name="Yin H."/>
        </authorList>
    </citation>
    <scope>NUCLEOTIDE SEQUENCE [LARGE SCALE GENOMIC DNA]</scope>
    <source>
        <strain evidence="2 3">DX</strain>
    </source>
</reference>